<dbReference type="AlphaFoldDB" id="A0A1E3QV41"/>
<gene>
    <name evidence="2" type="ORF">BABINDRAFT_159805</name>
</gene>
<name>A0A1E3QV41_9ASCO</name>
<proteinExistence type="predicted"/>
<evidence type="ECO:0000256" key="1">
    <source>
        <dbReference type="SAM" id="MobiDB-lite"/>
    </source>
</evidence>
<dbReference type="InterPro" id="IPR025212">
    <property type="entry name" value="CAD_CENP-Q"/>
</dbReference>
<organism evidence="2 3">
    <name type="scientific">Babjeviella inositovora NRRL Y-12698</name>
    <dbReference type="NCBI Taxonomy" id="984486"/>
    <lineage>
        <taxon>Eukaryota</taxon>
        <taxon>Fungi</taxon>
        <taxon>Dikarya</taxon>
        <taxon>Ascomycota</taxon>
        <taxon>Saccharomycotina</taxon>
        <taxon>Pichiomycetes</taxon>
        <taxon>Serinales incertae sedis</taxon>
        <taxon>Babjeviella</taxon>
    </lineage>
</organism>
<protein>
    <submittedName>
        <fullName evidence="2">Uncharacterized protein</fullName>
    </submittedName>
</protein>
<dbReference type="GeneID" id="30145742"/>
<keyword evidence="3" id="KW-1185">Reference proteome</keyword>
<reference evidence="3" key="1">
    <citation type="submission" date="2016-05" db="EMBL/GenBank/DDBJ databases">
        <title>Comparative genomics of biotechnologically important yeasts.</title>
        <authorList>
            <consortium name="DOE Joint Genome Institute"/>
            <person name="Riley R."/>
            <person name="Haridas S."/>
            <person name="Wolfe K.H."/>
            <person name="Lopes M.R."/>
            <person name="Hittinger C.T."/>
            <person name="Goker M."/>
            <person name="Salamov A."/>
            <person name="Wisecaver J."/>
            <person name="Long T.M."/>
            <person name="Aerts A.L."/>
            <person name="Barry K."/>
            <person name="Choi C."/>
            <person name="Clum A."/>
            <person name="Coughlan A.Y."/>
            <person name="Deshpande S."/>
            <person name="Douglass A.P."/>
            <person name="Hanson S.J."/>
            <person name="Klenk H.-P."/>
            <person name="Labutti K."/>
            <person name="Lapidus A."/>
            <person name="Lindquist E."/>
            <person name="Lipzen A."/>
            <person name="Meier-Kolthoff J.P."/>
            <person name="Ohm R.A."/>
            <person name="Otillar R.P."/>
            <person name="Pangilinan J."/>
            <person name="Peng Y."/>
            <person name="Rokas A."/>
            <person name="Rosa C.A."/>
            <person name="Scheuner C."/>
            <person name="Sibirny A.A."/>
            <person name="Slot J.C."/>
            <person name="Stielow J.B."/>
            <person name="Sun H."/>
            <person name="Kurtzman C.P."/>
            <person name="Blackwell M."/>
            <person name="Grigoriev I.V."/>
            <person name="Jeffries T.W."/>
        </authorList>
    </citation>
    <scope>NUCLEOTIDE SEQUENCE [LARGE SCALE GENOMIC DNA]</scope>
    <source>
        <strain evidence="3">NRRL Y-12698</strain>
    </source>
</reference>
<sequence>MTDEVALTMLENVTTTKTESLTIGEPSIVPPIASVTPEPETQAISPPQNRNPKKRKIMGAPTTKPDITLRSYRKKVSGKITQNLWTPLSQHALAHINRALEMYMDPALVQTNANAVKTPKKKLLTANKFIRETVTKLQAELAYTNLPPISSNGVGSSYASIRQYLDLDLATRKNHQLSTVYSADLRQVALLEKELLAETLALRSDEDYFNLLSKLMKKSMQEMNDKLGEHRFLSDGALPAAEVTDSVTRIGLVTNSHDPSDALLELDKDFVSLVSKLVRHVGSIERNVNGLEGLDRRLELVNELLDMA</sequence>
<evidence type="ECO:0000313" key="2">
    <source>
        <dbReference type="EMBL" id="ODQ81525.1"/>
    </source>
</evidence>
<dbReference type="EMBL" id="KV454427">
    <property type="protein sequence ID" value="ODQ81525.1"/>
    <property type="molecule type" value="Genomic_DNA"/>
</dbReference>
<dbReference type="Proteomes" id="UP000094336">
    <property type="component" value="Unassembled WGS sequence"/>
</dbReference>
<evidence type="ECO:0000313" key="3">
    <source>
        <dbReference type="Proteomes" id="UP000094336"/>
    </source>
</evidence>
<dbReference type="Pfam" id="PF13094">
    <property type="entry name" value="CENP-Q"/>
    <property type="match status" value="1"/>
</dbReference>
<accession>A0A1E3QV41</accession>
<feature type="region of interest" description="Disordered" evidence="1">
    <location>
        <begin position="27"/>
        <end position="63"/>
    </location>
</feature>
<dbReference type="RefSeq" id="XP_018986853.1">
    <property type="nucleotide sequence ID" value="XM_019127889.1"/>
</dbReference>